<comment type="caution">
    <text evidence="2">The sequence shown here is derived from an EMBL/GenBank/DDBJ whole genome shotgun (WGS) entry which is preliminary data.</text>
</comment>
<dbReference type="InterPro" id="IPR021395">
    <property type="entry name" value="DUF3035"/>
</dbReference>
<feature type="signal peptide" evidence="1">
    <location>
        <begin position="1"/>
        <end position="21"/>
    </location>
</feature>
<keyword evidence="1" id="KW-0732">Signal</keyword>
<protein>
    <submittedName>
        <fullName evidence="2">DUF3035 domain-containing protein</fullName>
    </submittedName>
</protein>
<evidence type="ECO:0000256" key="1">
    <source>
        <dbReference type="SAM" id="SignalP"/>
    </source>
</evidence>
<dbReference type="RefSeq" id="WP_377375613.1">
    <property type="nucleotide sequence ID" value="NZ_JBHSSW010000004.1"/>
</dbReference>
<feature type="chain" id="PRO_5046204178" evidence="1">
    <location>
        <begin position="22"/>
        <end position="191"/>
    </location>
</feature>
<keyword evidence="3" id="KW-1185">Reference proteome</keyword>
<organism evidence="2 3">
    <name type="scientific">Ponticaulis profundi</name>
    <dbReference type="NCBI Taxonomy" id="2665222"/>
    <lineage>
        <taxon>Bacteria</taxon>
        <taxon>Pseudomonadati</taxon>
        <taxon>Pseudomonadota</taxon>
        <taxon>Alphaproteobacteria</taxon>
        <taxon>Hyphomonadales</taxon>
        <taxon>Hyphomonadaceae</taxon>
        <taxon>Ponticaulis</taxon>
    </lineage>
</organism>
<name>A0ABW1S7D2_9PROT</name>
<proteinExistence type="predicted"/>
<gene>
    <name evidence="2" type="ORF">ACFQDM_03625</name>
</gene>
<dbReference type="Pfam" id="PF11233">
    <property type="entry name" value="DUF3035"/>
    <property type="match status" value="1"/>
</dbReference>
<dbReference type="Proteomes" id="UP001596303">
    <property type="component" value="Unassembled WGS sequence"/>
</dbReference>
<evidence type="ECO:0000313" key="2">
    <source>
        <dbReference type="EMBL" id="MFC6197149.1"/>
    </source>
</evidence>
<evidence type="ECO:0000313" key="3">
    <source>
        <dbReference type="Proteomes" id="UP001596303"/>
    </source>
</evidence>
<sequence>MSKKAGIMNSRAFALCSVAIAAVAVTGCNTLGNAAGIRKKTPDEFNVVTKAPLVVPPEFALRPPATGAELPRELDPSSRGRTILFGRDTGQTASAGEMALVAAAGATATDATIRTRVDYEDAEIVRKNGGFVSQIMNFVPLSNSETDAEGNPLDADEEATRLEQINSVNAATGGEPVVIERGKGGYKLPGT</sequence>
<reference evidence="3" key="1">
    <citation type="journal article" date="2019" name="Int. J. Syst. Evol. Microbiol.">
        <title>The Global Catalogue of Microorganisms (GCM) 10K type strain sequencing project: providing services to taxonomists for standard genome sequencing and annotation.</title>
        <authorList>
            <consortium name="The Broad Institute Genomics Platform"/>
            <consortium name="The Broad Institute Genome Sequencing Center for Infectious Disease"/>
            <person name="Wu L."/>
            <person name="Ma J."/>
        </authorList>
    </citation>
    <scope>NUCLEOTIDE SEQUENCE [LARGE SCALE GENOMIC DNA]</scope>
    <source>
        <strain evidence="3">CGMCC-1.15741</strain>
    </source>
</reference>
<dbReference type="EMBL" id="JBHSSW010000004">
    <property type="protein sequence ID" value="MFC6197149.1"/>
    <property type="molecule type" value="Genomic_DNA"/>
</dbReference>
<accession>A0ABW1S7D2</accession>
<dbReference type="PROSITE" id="PS51257">
    <property type="entry name" value="PROKAR_LIPOPROTEIN"/>
    <property type="match status" value="1"/>
</dbReference>